<name>A0A560CNG9_AZOBR</name>
<accession>A0A560CNG9</accession>
<organism evidence="2 3">
    <name type="scientific">Azospirillum brasilense</name>
    <dbReference type="NCBI Taxonomy" id="192"/>
    <lineage>
        <taxon>Bacteria</taxon>
        <taxon>Pseudomonadati</taxon>
        <taxon>Pseudomonadota</taxon>
        <taxon>Alphaproteobacteria</taxon>
        <taxon>Rhodospirillales</taxon>
        <taxon>Azospirillaceae</taxon>
        <taxon>Azospirillum</taxon>
    </lineage>
</organism>
<gene>
    <name evidence="2" type="ORF">FBZ83_102167</name>
</gene>
<dbReference type="EMBL" id="VITH01000002">
    <property type="protein sequence ID" value="TWA86376.1"/>
    <property type="molecule type" value="Genomic_DNA"/>
</dbReference>
<feature type="region of interest" description="Disordered" evidence="1">
    <location>
        <begin position="43"/>
        <end position="82"/>
    </location>
</feature>
<dbReference type="Proteomes" id="UP000318529">
    <property type="component" value="Unassembled WGS sequence"/>
</dbReference>
<feature type="region of interest" description="Disordered" evidence="1">
    <location>
        <begin position="1"/>
        <end position="26"/>
    </location>
</feature>
<evidence type="ECO:0000313" key="2">
    <source>
        <dbReference type="EMBL" id="TWA86376.1"/>
    </source>
</evidence>
<protein>
    <submittedName>
        <fullName evidence="2">Uncharacterized protein</fullName>
    </submittedName>
</protein>
<dbReference type="RefSeq" id="WP_145681313.1">
    <property type="nucleotide sequence ID" value="NZ_VITH01000002.1"/>
</dbReference>
<sequence>MNDRIMPTPRNPFTEAHKAEMEETARRAEEIYGSPDAQEVTEANKALKEQARGVGKAGSGRLDSEGPGADPVVTGNVRKPTV</sequence>
<evidence type="ECO:0000256" key="1">
    <source>
        <dbReference type="SAM" id="MobiDB-lite"/>
    </source>
</evidence>
<proteinExistence type="predicted"/>
<reference evidence="2 3" key="1">
    <citation type="submission" date="2019-06" db="EMBL/GenBank/DDBJ databases">
        <title>Genomic Encyclopedia of Type Strains, Phase IV (KMG-V): Genome sequencing to study the core and pangenomes of soil and plant-associated prokaryotes.</title>
        <authorList>
            <person name="Whitman W."/>
        </authorList>
    </citation>
    <scope>NUCLEOTIDE SEQUENCE [LARGE SCALE GENOMIC DNA]</scope>
    <source>
        <strain evidence="2 3">BR 11650</strain>
    </source>
</reference>
<feature type="compositionally biased region" description="Basic and acidic residues" evidence="1">
    <location>
        <begin position="15"/>
        <end position="26"/>
    </location>
</feature>
<evidence type="ECO:0000313" key="3">
    <source>
        <dbReference type="Proteomes" id="UP000318529"/>
    </source>
</evidence>
<comment type="caution">
    <text evidence="2">The sequence shown here is derived from an EMBL/GenBank/DDBJ whole genome shotgun (WGS) entry which is preliminary data.</text>
</comment>
<dbReference type="AlphaFoldDB" id="A0A560CNG9"/>